<comment type="caution">
    <text evidence="1">The sequence shown here is derived from an EMBL/GenBank/DDBJ whole genome shotgun (WGS) entry which is preliminary data.</text>
</comment>
<gene>
    <name evidence="1" type="ORF">MML48_3g00004788</name>
</gene>
<name>A0ACB9TC62_HOLOL</name>
<reference evidence="1" key="1">
    <citation type="submission" date="2022-04" db="EMBL/GenBank/DDBJ databases">
        <title>Chromosome-scale genome assembly of Holotrichia oblita Faldermann.</title>
        <authorList>
            <person name="Rongchong L."/>
        </authorList>
    </citation>
    <scope>NUCLEOTIDE SEQUENCE</scope>
    <source>
        <strain evidence="1">81SQS9</strain>
    </source>
</reference>
<organism evidence="1 2">
    <name type="scientific">Holotrichia oblita</name>
    <name type="common">Chafer beetle</name>
    <dbReference type="NCBI Taxonomy" id="644536"/>
    <lineage>
        <taxon>Eukaryota</taxon>
        <taxon>Metazoa</taxon>
        <taxon>Ecdysozoa</taxon>
        <taxon>Arthropoda</taxon>
        <taxon>Hexapoda</taxon>
        <taxon>Insecta</taxon>
        <taxon>Pterygota</taxon>
        <taxon>Neoptera</taxon>
        <taxon>Endopterygota</taxon>
        <taxon>Coleoptera</taxon>
        <taxon>Polyphaga</taxon>
        <taxon>Scarabaeiformia</taxon>
        <taxon>Scarabaeidae</taxon>
        <taxon>Melolonthinae</taxon>
        <taxon>Holotrichia</taxon>
    </lineage>
</organism>
<dbReference type="EMBL" id="CM043017">
    <property type="protein sequence ID" value="KAI4464364.1"/>
    <property type="molecule type" value="Genomic_DNA"/>
</dbReference>
<accession>A0ACB9TC62</accession>
<evidence type="ECO:0000313" key="2">
    <source>
        <dbReference type="Proteomes" id="UP001056778"/>
    </source>
</evidence>
<keyword evidence="2" id="KW-1185">Reference proteome</keyword>
<evidence type="ECO:0000313" key="1">
    <source>
        <dbReference type="EMBL" id="KAI4464364.1"/>
    </source>
</evidence>
<protein>
    <submittedName>
        <fullName evidence="1">Structural contituent of cuticle</fullName>
    </submittedName>
</protein>
<proteinExistence type="predicted"/>
<dbReference type="Proteomes" id="UP001056778">
    <property type="component" value="Chromosome 3"/>
</dbReference>
<sequence>MGILAIATFVATTRAGFIPAAPAFSLGHAVAAPALSYAPAVAPAAVSVSHTALAAPAISLGHAVAAPALSFGQAVAAPAIGVGHGLGYGVGYGFGHGAYAAPAIVKAAPAIVKAAAPAVDYVAYPKYEFNYGVSDAHTGDQKTQHEIRDGDVVKGSYSLQEADGTVRTVHYSADDHNGFNAVVTRSGHAAHPATPIAVAAPGKAIIAAPAIAHAAPIVAHAAPALAYGGYGGYYGYKG</sequence>